<organism evidence="7 8">
    <name type="scientific">Halarcobacter mediterraneus</name>
    <dbReference type="NCBI Taxonomy" id="2023153"/>
    <lineage>
        <taxon>Bacteria</taxon>
        <taxon>Pseudomonadati</taxon>
        <taxon>Campylobacterota</taxon>
        <taxon>Epsilonproteobacteria</taxon>
        <taxon>Campylobacterales</taxon>
        <taxon>Arcobacteraceae</taxon>
        <taxon>Halarcobacter</taxon>
    </lineage>
</organism>
<dbReference type="SUPFAM" id="SSF46626">
    <property type="entry name" value="Cytochrome c"/>
    <property type="match status" value="1"/>
</dbReference>
<dbReference type="InterPro" id="IPR036909">
    <property type="entry name" value="Cyt_c-like_dom_sf"/>
</dbReference>
<name>A0A4Q1AU88_9BACT</name>
<sequence>MKLLSTLTLTSILSLSLAAAQTTMCYKENHKSMATIEQTSLDGGECKGTKSVQDMKNEGWNVADINIEKTEKGNNYIYVLKKEAEISSLNQQELENKILQRLEKRKEQEIAIKKERIYAQKSKSGETLYKNKCATCHGKNGEEKARGTSRPIKDLNLQDFTLSIRDYNLGTYDRGMALVMKPYATLMDSNDIKNVYVYLQSINKKKEQEKK</sequence>
<dbReference type="OrthoDB" id="5373067at2"/>
<dbReference type="EMBL" id="NXIE01000002">
    <property type="protein sequence ID" value="RXK13353.1"/>
    <property type="molecule type" value="Genomic_DNA"/>
</dbReference>
<dbReference type="Gene3D" id="1.10.760.10">
    <property type="entry name" value="Cytochrome c-like domain"/>
    <property type="match status" value="1"/>
</dbReference>
<comment type="caution">
    <text evidence="7">The sequence shown here is derived from an EMBL/GenBank/DDBJ whole genome shotgun (WGS) entry which is preliminary data.</text>
</comment>
<keyword evidence="2 4" id="KW-0479">Metal-binding</keyword>
<evidence type="ECO:0000256" key="5">
    <source>
        <dbReference type="SAM" id="SignalP"/>
    </source>
</evidence>
<dbReference type="GO" id="GO:0020037">
    <property type="term" value="F:heme binding"/>
    <property type="evidence" value="ECO:0007669"/>
    <property type="project" value="InterPro"/>
</dbReference>
<keyword evidence="5" id="KW-0732">Signal</keyword>
<dbReference type="InterPro" id="IPR009056">
    <property type="entry name" value="Cyt_c-like_dom"/>
</dbReference>
<protein>
    <recommendedName>
        <fullName evidence="6">Cytochrome c domain-containing protein</fullName>
    </recommendedName>
</protein>
<feature type="signal peptide" evidence="5">
    <location>
        <begin position="1"/>
        <end position="20"/>
    </location>
</feature>
<gene>
    <name evidence="7" type="ORF">CP965_06010</name>
</gene>
<dbReference type="RefSeq" id="WP_129061175.1">
    <property type="nucleotide sequence ID" value="NZ_NXIE01000002.1"/>
</dbReference>
<feature type="chain" id="PRO_5020648054" description="Cytochrome c domain-containing protein" evidence="5">
    <location>
        <begin position="21"/>
        <end position="211"/>
    </location>
</feature>
<feature type="domain" description="Cytochrome c" evidence="6">
    <location>
        <begin position="120"/>
        <end position="203"/>
    </location>
</feature>
<keyword evidence="3 4" id="KW-0408">Iron</keyword>
<evidence type="ECO:0000256" key="2">
    <source>
        <dbReference type="ARBA" id="ARBA00022723"/>
    </source>
</evidence>
<evidence type="ECO:0000256" key="4">
    <source>
        <dbReference type="PROSITE-ProRule" id="PRU00433"/>
    </source>
</evidence>
<keyword evidence="8" id="KW-1185">Reference proteome</keyword>
<reference evidence="7 8" key="1">
    <citation type="submission" date="2017-09" db="EMBL/GenBank/DDBJ databases">
        <title>Genomics of the genus Arcobacter.</title>
        <authorList>
            <person name="Perez-Cataluna A."/>
            <person name="Figueras M.J."/>
            <person name="Salas-Masso N."/>
        </authorList>
    </citation>
    <scope>NUCLEOTIDE SEQUENCE [LARGE SCALE GENOMIC DNA]</scope>
    <source>
        <strain evidence="7 8">F156-34</strain>
    </source>
</reference>
<dbReference type="GO" id="GO:0046872">
    <property type="term" value="F:metal ion binding"/>
    <property type="evidence" value="ECO:0007669"/>
    <property type="project" value="UniProtKB-KW"/>
</dbReference>
<evidence type="ECO:0000313" key="8">
    <source>
        <dbReference type="Proteomes" id="UP000289718"/>
    </source>
</evidence>
<keyword evidence="1 4" id="KW-0349">Heme</keyword>
<dbReference type="AlphaFoldDB" id="A0A4Q1AU88"/>
<dbReference type="Proteomes" id="UP000289718">
    <property type="component" value="Unassembled WGS sequence"/>
</dbReference>
<evidence type="ECO:0000256" key="1">
    <source>
        <dbReference type="ARBA" id="ARBA00022617"/>
    </source>
</evidence>
<evidence type="ECO:0000313" key="7">
    <source>
        <dbReference type="EMBL" id="RXK13353.1"/>
    </source>
</evidence>
<accession>A0A4Q1AU88</accession>
<evidence type="ECO:0000256" key="3">
    <source>
        <dbReference type="ARBA" id="ARBA00023004"/>
    </source>
</evidence>
<evidence type="ECO:0000259" key="6">
    <source>
        <dbReference type="PROSITE" id="PS51007"/>
    </source>
</evidence>
<dbReference type="GO" id="GO:0009055">
    <property type="term" value="F:electron transfer activity"/>
    <property type="evidence" value="ECO:0007669"/>
    <property type="project" value="InterPro"/>
</dbReference>
<dbReference type="PROSITE" id="PS51007">
    <property type="entry name" value="CYTC"/>
    <property type="match status" value="1"/>
</dbReference>
<proteinExistence type="predicted"/>
<dbReference type="Pfam" id="PF00034">
    <property type="entry name" value="Cytochrom_C"/>
    <property type="match status" value="1"/>
</dbReference>